<dbReference type="InterPro" id="IPR009057">
    <property type="entry name" value="Homeodomain-like_sf"/>
</dbReference>
<evidence type="ECO:0000313" key="7">
    <source>
        <dbReference type="Proteomes" id="UP000216063"/>
    </source>
</evidence>
<evidence type="ECO:0000256" key="1">
    <source>
        <dbReference type="ARBA" id="ARBA00023015"/>
    </source>
</evidence>
<evidence type="ECO:0000256" key="4">
    <source>
        <dbReference type="PROSITE-ProRule" id="PRU00335"/>
    </source>
</evidence>
<organism evidence="6 7">
    <name type="scientific">Mycolicibacterium sphagni</name>
    <dbReference type="NCBI Taxonomy" id="1786"/>
    <lineage>
        <taxon>Bacteria</taxon>
        <taxon>Bacillati</taxon>
        <taxon>Actinomycetota</taxon>
        <taxon>Actinomycetes</taxon>
        <taxon>Mycobacteriales</taxon>
        <taxon>Mycobacteriaceae</taxon>
        <taxon>Mycolicibacterium</taxon>
    </lineage>
</organism>
<dbReference type="InterPro" id="IPR023772">
    <property type="entry name" value="DNA-bd_HTH_TetR-type_CS"/>
</dbReference>
<accession>A0A255DU62</accession>
<dbReference type="PROSITE" id="PS50977">
    <property type="entry name" value="HTH_TETR_2"/>
    <property type="match status" value="1"/>
</dbReference>
<proteinExistence type="predicted"/>
<dbReference type="PANTHER" id="PTHR30055:SF234">
    <property type="entry name" value="HTH-TYPE TRANSCRIPTIONAL REGULATOR BETI"/>
    <property type="match status" value="1"/>
</dbReference>
<evidence type="ECO:0000256" key="3">
    <source>
        <dbReference type="ARBA" id="ARBA00023163"/>
    </source>
</evidence>
<dbReference type="AlphaFoldDB" id="A0A255DU62"/>
<dbReference type="PROSITE" id="PS01081">
    <property type="entry name" value="HTH_TETR_1"/>
    <property type="match status" value="1"/>
</dbReference>
<dbReference type="GO" id="GO:0003700">
    <property type="term" value="F:DNA-binding transcription factor activity"/>
    <property type="evidence" value="ECO:0007669"/>
    <property type="project" value="TreeGrafter"/>
</dbReference>
<evidence type="ECO:0000256" key="2">
    <source>
        <dbReference type="ARBA" id="ARBA00023125"/>
    </source>
</evidence>
<evidence type="ECO:0000313" key="6">
    <source>
        <dbReference type="EMBL" id="OYN82906.1"/>
    </source>
</evidence>
<dbReference type="Gene3D" id="1.10.357.10">
    <property type="entry name" value="Tetracycline Repressor, domain 2"/>
    <property type="match status" value="1"/>
</dbReference>
<feature type="domain" description="HTH tetR-type" evidence="5">
    <location>
        <begin position="18"/>
        <end position="78"/>
    </location>
</feature>
<evidence type="ECO:0000259" key="5">
    <source>
        <dbReference type="PROSITE" id="PS50977"/>
    </source>
</evidence>
<feature type="DNA-binding region" description="H-T-H motif" evidence="4">
    <location>
        <begin position="41"/>
        <end position="60"/>
    </location>
</feature>
<dbReference type="SUPFAM" id="SSF46689">
    <property type="entry name" value="Homeodomain-like"/>
    <property type="match status" value="1"/>
</dbReference>
<name>A0A255DU62_9MYCO</name>
<sequence length="220" mass="23354">MADVTAPRLPGLRERKKQRTRAMLVDAAVKLCIENGYDNTTVEQIAAAAEVSSRTFSRYFPNKDAVMITVLDDLVNAAVAELAMIAPSVSPLRALACAHTRALRRVPAGEVTDLTTRRLILMVNVISSSSALRLAAAASRLHPLVVAIAARMGVDPRDKQVALIVSLWGAITAGAWGQLVIGPDDYGDCAVVMADRLDVTFGEFADIAAAEGRSALPSTT</sequence>
<dbReference type="GO" id="GO:0000976">
    <property type="term" value="F:transcription cis-regulatory region binding"/>
    <property type="evidence" value="ECO:0007669"/>
    <property type="project" value="TreeGrafter"/>
</dbReference>
<keyword evidence="2 4" id="KW-0238">DNA-binding</keyword>
<dbReference type="OrthoDB" id="4143918at2"/>
<dbReference type="EMBL" id="NOZR01000001">
    <property type="protein sequence ID" value="OYN82906.1"/>
    <property type="molecule type" value="Genomic_DNA"/>
</dbReference>
<dbReference type="InterPro" id="IPR001647">
    <property type="entry name" value="HTH_TetR"/>
</dbReference>
<dbReference type="InterPro" id="IPR050109">
    <property type="entry name" value="HTH-type_TetR-like_transc_reg"/>
</dbReference>
<dbReference type="PANTHER" id="PTHR30055">
    <property type="entry name" value="HTH-TYPE TRANSCRIPTIONAL REGULATOR RUTR"/>
    <property type="match status" value="1"/>
</dbReference>
<dbReference type="Pfam" id="PF00440">
    <property type="entry name" value="TetR_N"/>
    <property type="match status" value="1"/>
</dbReference>
<reference evidence="6 7" key="1">
    <citation type="submission" date="2017-07" db="EMBL/GenBank/DDBJ databases">
        <title>The new phylogeny of genus Mycobacterium.</title>
        <authorList>
            <person name="Tortoli E."/>
            <person name="Trovato A."/>
            <person name="Cirillo D.M."/>
        </authorList>
    </citation>
    <scope>NUCLEOTIDE SEQUENCE [LARGE SCALE GENOMIC DNA]</scope>
    <source>
        <strain evidence="6 7">ATCC 33027</strain>
    </source>
</reference>
<gene>
    <name evidence="6" type="ORF">CG716_01525</name>
</gene>
<dbReference type="PRINTS" id="PR00455">
    <property type="entry name" value="HTHTETR"/>
</dbReference>
<keyword evidence="3" id="KW-0804">Transcription</keyword>
<keyword evidence="1" id="KW-0805">Transcription regulation</keyword>
<dbReference type="Proteomes" id="UP000216063">
    <property type="component" value="Unassembled WGS sequence"/>
</dbReference>
<keyword evidence="7" id="KW-1185">Reference proteome</keyword>
<comment type="caution">
    <text evidence="6">The sequence shown here is derived from an EMBL/GenBank/DDBJ whole genome shotgun (WGS) entry which is preliminary data.</text>
</comment>
<dbReference type="RefSeq" id="WP_094475705.1">
    <property type="nucleotide sequence ID" value="NZ_NOZR01000001.1"/>
</dbReference>
<protein>
    <recommendedName>
        <fullName evidence="5">HTH tetR-type domain-containing protein</fullName>
    </recommendedName>
</protein>